<gene>
    <name evidence="4" type="ORF">H8K26_05260</name>
</gene>
<name>A0ABR6XD48_9BURK</name>
<comment type="caution">
    <text evidence="4">The sequence shown here is derived from an EMBL/GenBank/DDBJ whole genome shotgun (WGS) entry which is preliminary data.</text>
</comment>
<dbReference type="GO" id="GO:0016787">
    <property type="term" value="F:hydrolase activity"/>
    <property type="evidence" value="ECO:0007669"/>
    <property type="project" value="UniProtKB-KW"/>
</dbReference>
<evidence type="ECO:0000256" key="1">
    <source>
        <dbReference type="SAM" id="SignalP"/>
    </source>
</evidence>
<dbReference type="CDD" id="cd01825">
    <property type="entry name" value="SGNH_hydrolase_peri1"/>
    <property type="match status" value="1"/>
</dbReference>
<dbReference type="InterPro" id="IPR013830">
    <property type="entry name" value="SGNH_hydro"/>
</dbReference>
<dbReference type="SUPFAM" id="SSF52266">
    <property type="entry name" value="SGNH hydrolase"/>
    <property type="match status" value="1"/>
</dbReference>
<protein>
    <submittedName>
        <fullName evidence="4">SGNH/GDSL hydrolase family protein</fullName>
    </submittedName>
</protein>
<sequence length="404" mass="44484">MIYPFLFGRLASVLLTFCLFSSAVEATVLQDYGDPNAARLWRQLAALERGESKDVIHILQLGDSHTGGDYFTQAYRERLQQRFGNAGIGWITPGYVKNQRSAQVLMKMAGQWNTRISRANPENFPLGGVASMPSSGAYMEIVPKQPLNGVYRVSIWSRKVSDQAAGGWKLAFPDGDIRDLTAPVGNDWQVSYVIGSGAELNSLFLRSEGNPAELGGIAIDAIAPGVSVDALGIVGATQRVISRWQPEAVRDQLRWRRPQLLILSYGTNEAFDSKPDFDAYRLDLQTTIRQLRSAAPEAAILLIGAPNSAKKTGPGESAGCRYKLPMALRTVQTIQRETAVAEKLLYWDWAAAMGGDCAIQRYAEANPPLARPDLVHFTEDGYARSGNALYEALMQKYQQHRSAR</sequence>
<dbReference type="PANTHER" id="PTHR30383">
    <property type="entry name" value="THIOESTERASE 1/PROTEASE 1/LYSOPHOSPHOLIPASE L1"/>
    <property type="match status" value="1"/>
</dbReference>
<keyword evidence="4" id="KW-0378">Hydrolase</keyword>
<reference evidence="4 5" key="1">
    <citation type="submission" date="2020-08" db="EMBL/GenBank/DDBJ databases">
        <title>Novel species isolated from subtropical streams in China.</title>
        <authorList>
            <person name="Lu H."/>
        </authorList>
    </citation>
    <scope>NUCLEOTIDE SEQUENCE [LARGE SCALE GENOMIC DNA]</scope>
    <source>
        <strain evidence="4 5">CCTCC AB 2015119</strain>
    </source>
</reference>
<dbReference type="Proteomes" id="UP000637632">
    <property type="component" value="Unassembled WGS sequence"/>
</dbReference>
<feature type="signal peptide" evidence="1">
    <location>
        <begin position="1"/>
        <end position="26"/>
    </location>
</feature>
<keyword evidence="1" id="KW-0732">Signal</keyword>
<dbReference type="PANTHER" id="PTHR30383:SF29">
    <property type="entry name" value="SGNH HYDROLASE-TYPE ESTERASE DOMAIN-CONTAINING PROTEIN"/>
    <property type="match status" value="1"/>
</dbReference>
<dbReference type="InterPro" id="IPR036514">
    <property type="entry name" value="SGNH_hydro_sf"/>
</dbReference>
<feature type="chain" id="PRO_5045995732" evidence="1">
    <location>
        <begin position="27"/>
        <end position="404"/>
    </location>
</feature>
<feature type="domain" description="Peptidoglycan O-acetylesterase N-terminal" evidence="3">
    <location>
        <begin position="87"/>
        <end position="191"/>
    </location>
</feature>
<keyword evidence="5" id="KW-1185">Reference proteome</keyword>
<dbReference type="Gene3D" id="3.40.50.1110">
    <property type="entry name" value="SGNH hydrolase"/>
    <property type="match status" value="1"/>
</dbReference>
<dbReference type="Gene3D" id="2.60.120.1360">
    <property type="match status" value="1"/>
</dbReference>
<evidence type="ECO:0000313" key="4">
    <source>
        <dbReference type="EMBL" id="MBC3810844.1"/>
    </source>
</evidence>
<dbReference type="EMBL" id="JACOFT010000002">
    <property type="protein sequence ID" value="MBC3810844.1"/>
    <property type="molecule type" value="Genomic_DNA"/>
</dbReference>
<dbReference type="InterPro" id="IPR055041">
    <property type="entry name" value="Ape1_N"/>
</dbReference>
<dbReference type="RefSeq" id="WP_190477892.1">
    <property type="nucleotide sequence ID" value="NZ_JACOFT010000002.1"/>
</dbReference>
<evidence type="ECO:0000259" key="3">
    <source>
        <dbReference type="Pfam" id="PF22753"/>
    </source>
</evidence>
<dbReference type="Pfam" id="PF22753">
    <property type="entry name" value="Ape1_N"/>
    <property type="match status" value="1"/>
</dbReference>
<evidence type="ECO:0000313" key="5">
    <source>
        <dbReference type="Proteomes" id="UP000637632"/>
    </source>
</evidence>
<organism evidence="4 5">
    <name type="scientific">Undibacterium aquatile</name>
    <dbReference type="NCBI Taxonomy" id="1537398"/>
    <lineage>
        <taxon>Bacteria</taxon>
        <taxon>Pseudomonadati</taxon>
        <taxon>Pseudomonadota</taxon>
        <taxon>Betaproteobacteria</taxon>
        <taxon>Burkholderiales</taxon>
        <taxon>Oxalobacteraceae</taxon>
        <taxon>Undibacterium</taxon>
    </lineage>
</organism>
<feature type="domain" description="SGNH hydrolase-type esterase" evidence="2">
    <location>
        <begin position="226"/>
        <end position="384"/>
    </location>
</feature>
<dbReference type="InterPro" id="IPR051532">
    <property type="entry name" value="Ester_Hydrolysis_Enzymes"/>
</dbReference>
<dbReference type="Pfam" id="PF13472">
    <property type="entry name" value="Lipase_GDSL_2"/>
    <property type="match status" value="1"/>
</dbReference>
<accession>A0ABR6XD48</accession>
<evidence type="ECO:0000259" key="2">
    <source>
        <dbReference type="Pfam" id="PF13472"/>
    </source>
</evidence>
<proteinExistence type="predicted"/>